<sequence>MAIHDRPFCREDFQTAIVCALPLEYDAVTLLFDKFWDEDGEQYGRTIGDTNHYKTGRIGKQDIVLTLLPNMGKAAAAGAAASFRSSYPNILDNADFRRWRDDTQSRLLWIKGDPGKGKTMLLCGIIDELKLASSPSLLSFFFRQASDRSINNATAVLRGLIYLLVDQQPSLTSHVQKKYDTSGNPLYRVENTWVTLSEILTDILKDTNLPPTRLVIDALDECIEGLDLLLDLVVQTSLVYSGVKWIVSSRNWPSIDNQLSTATQNVSLSRQ</sequence>
<dbReference type="FunFam" id="3.40.50.300:FF:001638">
    <property type="entry name" value="NACHT and WD40 domain protein"/>
    <property type="match status" value="1"/>
</dbReference>
<dbReference type="InterPro" id="IPR027417">
    <property type="entry name" value="P-loop_NTPase"/>
</dbReference>
<reference evidence="3" key="2">
    <citation type="submission" date="2023-05" db="EMBL/GenBank/DDBJ databases">
        <authorList>
            <consortium name="Lawrence Berkeley National Laboratory"/>
            <person name="Steindorff A."/>
            <person name="Hensen N."/>
            <person name="Bonometti L."/>
            <person name="Westerberg I."/>
            <person name="Brannstrom I.O."/>
            <person name="Guillou S."/>
            <person name="Cros-Aarteil S."/>
            <person name="Calhoun S."/>
            <person name="Haridas S."/>
            <person name="Kuo A."/>
            <person name="Mondo S."/>
            <person name="Pangilinan J."/>
            <person name="Riley R."/>
            <person name="Labutti K."/>
            <person name="Andreopoulos B."/>
            <person name="Lipzen A."/>
            <person name="Chen C."/>
            <person name="Yanf M."/>
            <person name="Daum C."/>
            <person name="Ng V."/>
            <person name="Clum A."/>
            <person name="Ohm R."/>
            <person name="Martin F."/>
            <person name="Silar P."/>
            <person name="Natvig D."/>
            <person name="Lalanne C."/>
            <person name="Gautier V."/>
            <person name="Ament-Velasquez S.L."/>
            <person name="Kruys A."/>
            <person name="Hutchinson M.I."/>
            <person name="Powell A.J."/>
            <person name="Barry K."/>
            <person name="Miller A.N."/>
            <person name="Grigoriev I.V."/>
            <person name="Debuchy R."/>
            <person name="Gladieux P."/>
            <person name="Thoren M.H."/>
            <person name="Johannesson H."/>
        </authorList>
    </citation>
    <scope>NUCLEOTIDE SEQUENCE</scope>
    <source>
        <strain evidence="3">CBS 359.72</strain>
    </source>
</reference>
<evidence type="ECO:0000313" key="3">
    <source>
        <dbReference type="EMBL" id="KAK4248353.1"/>
    </source>
</evidence>
<dbReference type="EMBL" id="MU857639">
    <property type="protein sequence ID" value="KAK4248353.1"/>
    <property type="molecule type" value="Genomic_DNA"/>
</dbReference>
<evidence type="ECO:0000259" key="2">
    <source>
        <dbReference type="PROSITE" id="PS50837"/>
    </source>
</evidence>
<dbReference type="InterPro" id="IPR056884">
    <property type="entry name" value="NPHP3-like_N"/>
</dbReference>
<dbReference type="Gene3D" id="3.40.50.300">
    <property type="entry name" value="P-loop containing nucleotide triphosphate hydrolases"/>
    <property type="match status" value="1"/>
</dbReference>
<keyword evidence="1" id="KW-0677">Repeat</keyword>
<protein>
    <submittedName>
        <fullName evidence="3">NACHT domain-containing protein</fullName>
    </submittedName>
</protein>
<dbReference type="InterPro" id="IPR007111">
    <property type="entry name" value="NACHT_NTPase"/>
</dbReference>
<evidence type="ECO:0000256" key="1">
    <source>
        <dbReference type="ARBA" id="ARBA00022737"/>
    </source>
</evidence>
<dbReference type="PROSITE" id="PS50837">
    <property type="entry name" value="NACHT"/>
    <property type="match status" value="1"/>
</dbReference>
<reference evidence="3" key="1">
    <citation type="journal article" date="2023" name="Mol. Phylogenet. Evol.">
        <title>Genome-scale phylogeny and comparative genomics of the fungal order Sordariales.</title>
        <authorList>
            <person name="Hensen N."/>
            <person name="Bonometti L."/>
            <person name="Westerberg I."/>
            <person name="Brannstrom I.O."/>
            <person name="Guillou S."/>
            <person name="Cros-Aarteil S."/>
            <person name="Calhoun S."/>
            <person name="Haridas S."/>
            <person name="Kuo A."/>
            <person name="Mondo S."/>
            <person name="Pangilinan J."/>
            <person name="Riley R."/>
            <person name="LaButti K."/>
            <person name="Andreopoulos B."/>
            <person name="Lipzen A."/>
            <person name="Chen C."/>
            <person name="Yan M."/>
            <person name="Daum C."/>
            <person name="Ng V."/>
            <person name="Clum A."/>
            <person name="Steindorff A."/>
            <person name="Ohm R.A."/>
            <person name="Martin F."/>
            <person name="Silar P."/>
            <person name="Natvig D.O."/>
            <person name="Lalanne C."/>
            <person name="Gautier V."/>
            <person name="Ament-Velasquez S.L."/>
            <person name="Kruys A."/>
            <person name="Hutchinson M.I."/>
            <person name="Powell A.J."/>
            <person name="Barry K."/>
            <person name="Miller A.N."/>
            <person name="Grigoriev I.V."/>
            <person name="Debuchy R."/>
            <person name="Gladieux P."/>
            <person name="Hiltunen Thoren M."/>
            <person name="Johannesson H."/>
        </authorList>
    </citation>
    <scope>NUCLEOTIDE SEQUENCE</scope>
    <source>
        <strain evidence="3">CBS 359.72</strain>
    </source>
</reference>
<dbReference type="PANTHER" id="PTHR10039:SF14">
    <property type="entry name" value="NACHT DOMAIN-CONTAINING PROTEIN"/>
    <property type="match status" value="1"/>
</dbReference>
<evidence type="ECO:0000313" key="4">
    <source>
        <dbReference type="Proteomes" id="UP001303647"/>
    </source>
</evidence>
<dbReference type="PANTHER" id="PTHR10039">
    <property type="entry name" value="AMELOGENIN"/>
    <property type="match status" value="1"/>
</dbReference>
<comment type="caution">
    <text evidence="3">The sequence shown here is derived from an EMBL/GenBank/DDBJ whole genome shotgun (WGS) entry which is preliminary data.</text>
</comment>
<keyword evidence="4" id="KW-1185">Reference proteome</keyword>
<dbReference type="GO" id="GO:0003824">
    <property type="term" value="F:catalytic activity"/>
    <property type="evidence" value="ECO:0007669"/>
    <property type="project" value="InterPro"/>
</dbReference>
<dbReference type="AlphaFoldDB" id="A0AAN7CU17"/>
<proteinExistence type="predicted"/>
<dbReference type="SUPFAM" id="SSF52540">
    <property type="entry name" value="P-loop containing nucleoside triphosphate hydrolases"/>
    <property type="match status" value="1"/>
</dbReference>
<gene>
    <name evidence="3" type="ORF">C7999DRAFT_31260</name>
</gene>
<name>A0AAN7CU17_9PEZI</name>
<accession>A0AAN7CU17</accession>
<dbReference type="InterPro" id="IPR035994">
    <property type="entry name" value="Nucleoside_phosphorylase_sf"/>
</dbReference>
<dbReference type="Gene3D" id="3.40.50.1580">
    <property type="entry name" value="Nucleoside phosphorylase domain"/>
    <property type="match status" value="1"/>
</dbReference>
<dbReference type="GO" id="GO:0009116">
    <property type="term" value="P:nucleoside metabolic process"/>
    <property type="evidence" value="ECO:0007669"/>
    <property type="project" value="InterPro"/>
</dbReference>
<feature type="domain" description="NACHT" evidence="2">
    <location>
        <begin position="106"/>
        <end position="262"/>
    </location>
</feature>
<dbReference type="Pfam" id="PF24883">
    <property type="entry name" value="NPHP3_N"/>
    <property type="match status" value="1"/>
</dbReference>
<dbReference type="Proteomes" id="UP001303647">
    <property type="component" value="Unassembled WGS sequence"/>
</dbReference>
<organism evidence="3 4">
    <name type="scientific">Corynascus novoguineensis</name>
    <dbReference type="NCBI Taxonomy" id="1126955"/>
    <lineage>
        <taxon>Eukaryota</taxon>
        <taxon>Fungi</taxon>
        <taxon>Dikarya</taxon>
        <taxon>Ascomycota</taxon>
        <taxon>Pezizomycotina</taxon>
        <taxon>Sordariomycetes</taxon>
        <taxon>Sordariomycetidae</taxon>
        <taxon>Sordariales</taxon>
        <taxon>Chaetomiaceae</taxon>
        <taxon>Corynascus</taxon>
    </lineage>
</organism>